<feature type="region of interest" description="Disordered" evidence="2">
    <location>
        <begin position="57"/>
        <end position="77"/>
    </location>
</feature>
<dbReference type="Pfam" id="PF04082">
    <property type="entry name" value="Fungal_trans"/>
    <property type="match status" value="1"/>
</dbReference>
<protein>
    <recommendedName>
        <fullName evidence="3">Xylanolytic transcriptional activator regulatory domain-containing protein</fullName>
    </recommendedName>
</protein>
<dbReference type="Proteomes" id="UP000813461">
    <property type="component" value="Unassembled WGS sequence"/>
</dbReference>
<dbReference type="PANTHER" id="PTHR46910:SF5">
    <property type="entry name" value="ZN(II)2CYS6 TRANSCRIPTION FACTOR (EUROFUNG)"/>
    <property type="match status" value="1"/>
</dbReference>
<dbReference type="InterPro" id="IPR007219">
    <property type="entry name" value="XnlR_reg_dom"/>
</dbReference>
<dbReference type="GO" id="GO:0008270">
    <property type="term" value="F:zinc ion binding"/>
    <property type="evidence" value="ECO:0007669"/>
    <property type="project" value="InterPro"/>
</dbReference>
<dbReference type="EMBL" id="JAGMVJ010000007">
    <property type="protein sequence ID" value="KAH7088962.1"/>
    <property type="molecule type" value="Genomic_DNA"/>
</dbReference>
<feature type="compositionally biased region" description="Basic and acidic residues" evidence="2">
    <location>
        <begin position="30"/>
        <end position="40"/>
    </location>
</feature>
<name>A0A8K0RA98_9PLEO</name>
<dbReference type="SMART" id="SM00906">
    <property type="entry name" value="Fungal_trans"/>
    <property type="match status" value="1"/>
</dbReference>
<organism evidence="4 5">
    <name type="scientific">Paraphoma chrysanthemicola</name>
    <dbReference type="NCBI Taxonomy" id="798071"/>
    <lineage>
        <taxon>Eukaryota</taxon>
        <taxon>Fungi</taxon>
        <taxon>Dikarya</taxon>
        <taxon>Ascomycota</taxon>
        <taxon>Pezizomycotina</taxon>
        <taxon>Dothideomycetes</taxon>
        <taxon>Pleosporomycetidae</taxon>
        <taxon>Pleosporales</taxon>
        <taxon>Pleosporineae</taxon>
        <taxon>Phaeosphaeriaceae</taxon>
        <taxon>Paraphoma</taxon>
    </lineage>
</organism>
<proteinExistence type="predicted"/>
<accession>A0A8K0RA98</accession>
<dbReference type="PANTHER" id="PTHR46910">
    <property type="entry name" value="TRANSCRIPTION FACTOR PDR1"/>
    <property type="match status" value="1"/>
</dbReference>
<feature type="region of interest" description="Disordered" evidence="2">
    <location>
        <begin position="12"/>
        <end position="40"/>
    </location>
</feature>
<reference evidence="4" key="1">
    <citation type="journal article" date="2021" name="Nat. Commun.">
        <title>Genetic determinants of endophytism in the Arabidopsis root mycobiome.</title>
        <authorList>
            <person name="Mesny F."/>
            <person name="Miyauchi S."/>
            <person name="Thiergart T."/>
            <person name="Pickel B."/>
            <person name="Atanasova L."/>
            <person name="Karlsson M."/>
            <person name="Huettel B."/>
            <person name="Barry K.W."/>
            <person name="Haridas S."/>
            <person name="Chen C."/>
            <person name="Bauer D."/>
            <person name="Andreopoulos W."/>
            <person name="Pangilinan J."/>
            <person name="LaButti K."/>
            <person name="Riley R."/>
            <person name="Lipzen A."/>
            <person name="Clum A."/>
            <person name="Drula E."/>
            <person name="Henrissat B."/>
            <person name="Kohler A."/>
            <person name="Grigoriev I.V."/>
            <person name="Martin F.M."/>
            <person name="Hacquard S."/>
        </authorList>
    </citation>
    <scope>NUCLEOTIDE SEQUENCE</scope>
    <source>
        <strain evidence="4">MPI-SDFR-AT-0120</strain>
    </source>
</reference>
<evidence type="ECO:0000256" key="2">
    <source>
        <dbReference type="SAM" id="MobiDB-lite"/>
    </source>
</evidence>
<evidence type="ECO:0000259" key="3">
    <source>
        <dbReference type="SMART" id="SM00906"/>
    </source>
</evidence>
<evidence type="ECO:0000313" key="4">
    <source>
        <dbReference type="EMBL" id="KAH7088962.1"/>
    </source>
</evidence>
<sequence>MPCSNCVTTNITCPGSSGASTSSSAVTRPRPLDRRPHGNDERYEQILERLTALEKAVAASTNSRDDTRTITPTSPHPTDITVAALEGASSFGQQAIYATHMLEHDSIAGRSPEVHDDIAALRSLVKLAQPQDHSLHSKQHSSHVNNHSEVPPAAFSIKILQAIEGNARHDTIRHINEWHCRLTASGATSSLTAILRMADYDEFEELSRKIYFPIEQISSAELNLFYALLCAALYGLQYRRPPGISTEEFSLYHDMSKEKLRLSTESYEVNIIPSYEHTLILCIAAAQAQTQGDLAHQWKLSTIAARHCLALGYHRQELVVALPSPKSHRVHRLFWSVYFLDRSLVLTLGRAPTIPEYDIDTEPTPISEDPGKRPWDQGHGLFIDLSRIQAQIYETLYSPASCRLSIVDRKATVDRVSQQLLQWHARWTALDSSSAYNTAAFDALFVPVDVVYYTILTILYRAETRSKTAYSVSPKCYDAARKGLEAGINVFSNHARADPSMIALYAVW</sequence>
<comment type="caution">
    <text evidence="4">The sequence shown here is derived from an EMBL/GenBank/DDBJ whole genome shotgun (WGS) entry which is preliminary data.</text>
</comment>
<dbReference type="GO" id="GO:0003677">
    <property type="term" value="F:DNA binding"/>
    <property type="evidence" value="ECO:0007669"/>
    <property type="project" value="InterPro"/>
</dbReference>
<dbReference type="GO" id="GO:0003700">
    <property type="term" value="F:DNA-binding transcription factor activity"/>
    <property type="evidence" value="ECO:0007669"/>
    <property type="project" value="InterPro"/>
</dbReference>
<feature type="domain" description="Xylanolytic transcriptional activator regulatory" evidence="3">
    <location>
        <begin position="297"/>
        <end position="369"/>
    </location>
</feature>
<keyword evidence="5" id="KW-1185">Reference proteome</keyword>
<dbReference type="InterPro" id="IPR050987">
    <property type="entry name" value="AtrR-like"/>
</dbReference>
<dbReference type="AlphaFoldDB" id="A0A8K0RA98"/>
<dbReference type="OrthoDB" id="2399539at2759"/>
<evidence type="ECO:0000313" key="5">
    <source>
        <dbReference type="Proteomes" id="UP000813461"/>
    </source>
</evidence>
<gene>
    <name evidence="4" type="ORF">FB567DRAFT_321733</name>
</gene>
<keyword evidence="1" id="KW-0539">Nucleus</keyword>
<evidence type="ECO:0000256" key="1">
    <source>
        <dbReference type="ARBA" id="ARBA00023242"/>
    </source>
</evidence>
<feature type="compositionally biased region" description="Low complexity" evidence="2">
    <location>
        <begin position="15"/>
        <end position="25"/>
    </location>
</feature>
<dbReference type="GO" id="GO:0006351">
    <property type="term" value="P:DNA-templated transcription"/>
    <property type="evidence" value="ECO:0007669"/>
    <property type="project" value="InterPro"/>
</dbReference>
<dbReference type="CDD" id="cd12148">
    <property type="entry name" value="fungal_TF_MHR"/>
    <property type="match status" value="1"/>
</dbReference>